<evidence type="ECO:0000256" key="7">
    <source>
        <dbReference type="SAM" id="Phobius"/>
    </source>
</evidence>
<evidence type="ECO:0000256" key="3">
    <source>
        <dbReference type="ARBA" id="ARBA00022475"/>
    </source>
</evidence>
<evidence type="ECO:0000313" key="10">
    <source>
        <dbReference type="EMBL" id="SHJ43506.1"/>
    </source>
</evidence>
<feature type="domain" description="Prepilin type IV endopeptidase peptidase" evidence="8">
    <location>
        <begin position="101"/>
        <end position="202"/>
    </location>
</feature>
<dbReference type="AlphaFoldDB" id="A0A1M6J9W2"/>
<keyword evidence="10" id="KW-0489">Methyltransferase</keyword>
<dbReference type="OrthoDB" id="9789291at2"/>
<feature type="domain" description="Prepilin peptidase A24 N-terminal" evidence="9">
    <location>
        <begin position="10"/>
        <end position="89"/>
    </location>
</feature>
<dbReference type="GO" id="GO:0008168">
    <property type="term" value="F:methyltransferase activity"/>
    <property type="evidence" value="ECO:0007669"/>
    <property type="project" value="UniProtKB-KW"/>
</dbReference>
<dbReference type="RefSeq" id="WP_131821498.1">
    <property type="nucleotide sequence ID" value="NZ_FQZM01000034.1"/>
</dbReference>
<dbReference type="InterPro" id="IPR010627">
    <property type="entry name" value="Prepilin_pept_A24_N"/>
</dbReference>
<dbReference type="PANTHER" id="PTHR30487:SF0">
    <property type="entry name" value="PREPILIN LEADER PEPTIDASE_N-METHYLTRANSFERASE-RELATED"/>
    <property type="match status" value="1"/>
</dbReference>
<dbReference type="GO" id="GO:0004190">
    <property type="term" value="F:aspartic-type endopeptidase activity"/>
    <property type="evidence" value="ECO:0007669"/>
    <property type="project" value="InterPro"/>
</dbReference>
<dbReference type="Proteomes" id="UP000184529">
    <property type="component" value="Unassembled WGS sequence"/>
</dbReference>
<evidence type="ECO:0000256" key="6">
    <source>
        <dbReference type="ARBA" id="ARBA00023136"/>
    </source>
</evidence>
<comment type="similarity">
    <text evidence="2">Belongs to the peptidase A24 family.</text>
</comment>
<keyword evidence="6 7" id="KW-0472">Membrane</keyword>
<feature type="transmembrane region" description="Helical" evidence="7">
    <location>
        <begin position="93"/>
        <end position="111"/>
    </location>
</feature>
<evidence type="ECO:0000256" key="4">
    <source>
        <dbReference type="ARBA" id="ARBA00022692"/>
    </source>
</evidence>
<feature type="transmembrane region" description="Helical" evidence="7">
    <location>
        <begin position="144"/>
        <end position="161"/>
    </location>
</feature>
<feature type="transmembrane region" description="Helical" evidence="7">
    <location>
        <begin position="215"/>
        <end position="232"/>
    </location>
</feature>
<protein>
    <submittedName>
        <fullName evidence="10">Leader peptidase (Prepilin peptidase) / N-methyltransferase</fullName>
    </submittedName>
</protein>
<proteinExistence type="inferred from homology"/>
<dbReference type="GO" id="GO:0005886">
    <property type="term" value="C:plasma membrane"/>
    <property type="evidence" value="ECO:0007669"/>
    <property type="project" value="UniProtKB-SubCell"/>
</dbReference>
<dbReference type="Pfam" id="PF01478">
    <property type="entry name" value="Peptidase_A24"/>
    <property type="match status" value="1"/>
</dbReference>
<evidence type="ECO:0000259" key="8">
    <source>
        <dbReference type="Pfam" id="PF01478"/>
    </source>
</evidence>
<reference evidence="11" key="1">
    <citation type="submission" date="2016-11" db="EMBL/GenBank/DDBJ databases">
        <authorList>
            <person name="Varghese N."/>
            <person name="Submissions S."/>
        </authorList>
    </citation>
    <scope>NUCLEOTIDE SEQUENCE [LARGE SCALE GENOMIC DNA]</scope>
    <source>
        <strain evidence="11">DSM 16057</strain>
    </source>
</reference>
<gene>
    <name evidence="10" type="ORF">SAMN02745219_02550</name>
</gene>
<feature type="transmembrane region" description="Helical" evidence="7">
    <location>
        <begin position="173"/>
        <end position="203"/>
    </location>
</feature>
<keyword evidence="4 7" id="KW-0812">Transmembrane</keyword>
<evidence type="ECO:0000256" key="1">
    <source>
        <dbReference type="ARBA" id="ARBA00004651"/>
    </source>
</evidence>
<keyword evidence="10" id="KW-0808">Transferase</keyword>
<dbReference type="EMBL" id="FQZM01000034">
    <property type="protein sequence ID" value="SHJ43506.1"/>
    <property type="molecule type" value="Genomic_DNA"/>
</dbReference>
<sequence length="233" mass="24163">MELVFAALSGGLAGSYAGALSYRLLRGEPARRESRCPACSHRLGLIDQVPVLSYLALRGRCRYCGSKVSPRYIAVEIAGAVLAALAWLKYGPGVSWLAFLVLESFLLAAVLTDLESLTIPDGICFRTALAGVALAVARHALPDAMAGAAVAGLPLLTLALVRPDGMGGGDVKLAAAAGLFLGPLGAAYAMLLASVGAVLFGLLRRAVKKVQFKEVFPFGPFLAGGFIFMGVVL</sequence>
<dbReference type="PANTHER" id="PTHR30487">
    <property type="entry name" value="TYPE 4 PREPILIN-LIKE PROTEINS LEADER PEPTIDE-PROCESSING ENZYME"/>
    <property type="match status" value="1"/>
</dbReference>
<keyword evidence="11" id="KW-1185">Reference proteome</keyword>
<name>A0A1M6J9W2_9FIRM</name>
<evidence type="ECO:0000256" key="5">
    <source>
        <dbReference type="ARBA" id="ARBA00022989"/>
    </source>
</evidence>
<keyword evidence="3" id="KW-1003">Cell membrane</keyword>
<comment type="subcellular location">
    <subcellularLocation>
        <location evidence="1">Cell membrane</location>
        <topology evidence="1">Multi-pass membrane protein</topology>
    </subcellularLocation>
</comment>
<keyword evidence="5 7" id="KW-1133">Transmembrane helix</keyword>
<evidence type="ECO:0000313" key="11">
    <source>
        <dbReference type="Proteomes" id="UP000184529"/>
    </source>
</evidence>
<evidence type="ECO:0000259" key="9">
    <source>
        <dbReference type="Pfam" id="PF06750"/>
    </source>
</evidence>
<organism evidence="10 11">
    <name type="scientific">Desulfofundulus thermosubterraneus DSM 16057</name>
    <dbReference type="NCBI Taxonomy" id="1121432"/>
    <lineage>
        <taxon>Bacteria</taxon>
        <taxon>Bacillati</taxon>
        <taxon>Bacillota</taxon>
        <taxon>Clostridia</taxon>
        <taxon>Eubacteriales</taxon>
        <taxon>Peptococcaceae</taxon>
        <taxon>Desulfofundulus</taxon>
    </lineage>
</organism>
<dbReference type="GO" id="GO:0006465">
    <property type="term" value="P:signal peptide processing"/>
    <property type="evidence" value="ECO:0007669"/>
    <property type="project" value="TreeGrafter"/>
</dbReference>
<dbReference type="Gene3D" id="1.20.120.1220">
    <property type="match status" value="1"/>
</dbReference>
<dbReference type="GO" id="GO:0032259">
    <property type="term" value="P:methylation"/>
    <property type="evidence" value="ECO:0007669"/>
    <property type="project" value="UniProtKB-KW"/>
</dbReference>
<dbReference type="InterPro" id="IPR050882">
    <property type="entry name" value="Prepilin_peptidase/N-MTase"/>
</dbReference>
<dbReference type="Pfam" id="PF06750">
    <property type="entry name" value="A24_N_bact"/>
    <property type="match status" value="1"/>
</dbReference>
<dbReference type="InterPro" id="IPR000045">
    <property type="entry name" value="Prepilin_IV_endopep_pep"/>
</dbReference>
<dbReference type="STRING" id="1121432.SAMN02745219_02550"/>
<accession>A0A1M6J9W2</accession>
<evidence type="ECO:0000256" key="2">
    <source>
        <dbReference type="ARBA" id="ARBA00005801"/>
    </source>
</evidence>
<feature type="transmembrane region" description="Helical" evidence="7">
    <location>
        <begin position="72"/>
        <end position="88"/>
    </location>
</feature>